<dbReference type="BioCyc" id="ECAT999415-HMP:GTTI-363-MONOMER"/>
<dbReference type="InterPro" id="IPR007554">
    <property type="entry name" value="Glycerophosphate_synth"/>
</dbReference>
<proteinExistence type="predicted"/>
<dbReference type="STRING" id="999415.HMPREF9943_00353"/>
<protein>
    <recommendedName>
        <fullName evidence="3">CDP-glycerol:poly(Glycerophosphate) glycerophosphotransferase</fullName>
    </recommendedName>
</protein>
<name>M2PAG0_9FIRM</name>
<dbReference type="RefSeq" id="WP_004801496.1">
    <property type="nucleotide sequence ID" value="NZ_KB446646.1"/>
</dbReference>
<comment type="caution">
    <text evidence="1">The sequence shown here is derived from an EMBL/GenBank/DDBJ whole genome shotgun (WGS) entry which is preliminary data.</text>
</comment>
<dbReference type="Proteomes" id="UP000011758">
    <property type="component" value="Unassembled WGS sequence"/>
</dbReference>
<accession>M2PAG0</accession>
<organism evidence="1 2">
    <name type="scientific">Eggerthia catenaformis OT 569 = DSM 20559</name>
    <dbReference type="NCBI Taxonomy" id="999415"/>
    <lineage>
        <taxon>Bacteria</taxon>
        <taxon>Bacillati</taxon>
        <taxon>Bacillota</taxon>
        <taxon>Erysipelotrichia</taxon>
        <taxon>Erysipelotrichales</taxon>
        <taxon>Coprobacillaceae</taxon>
        <taxon>Eggerthia</taxon>
    </lineage>
</organism>
<dbReference type="GO" id="GO:0016020">
    <property type="term" value="C:membrane"/>
    <property type="evidence" value="ECO:0007669"/>
    <property type="project" value="InterPro"/>
</dbReference>
<dbReference type="Gene3D" id="3.40.50.12580">
    <property type="match status" value="1"/>
</dbReference>
<dbReference type="InterPro" id="IPR043148">
    <property type="entry name" value="TagF_C"/>
</dbReference>
<sequence length="420" mass="49830">MRLLRFIYQKLSRFSLIRNMGKKIYFHGFIWDNAKAYFRMKKQYMNRKKSDTIRVVFMIQNKISWDVIKTVYEKMMLDKTFDLLILTVKDFNETYNSSYSYFKKMYPSSHIIQAEEGQELFDLKSIHPDYVFIARPYDFYLPEQYKSSSVSAYARVCYCSYGFGPMVMSILDDCYSGRFFRNVAIFFAESEFLKQYNIRRFRIAHKQGVKKTVNCGYPSLDHFSHIQNIQTDSFNILWTPRWNDDKEMGGSSFFDYKDKIVSFVKDNKDLYLIFRPHPLLFDNFISKNKITGEEADKYLNSITISKLMCYDNSSDYTESFANSDVLVTDPSSILVQYFMTEKPIIYCDTGVELDDIFTAIVDANYIAKDFEEVKKYIQLLKEGHDPKKEARKNLKRQLFCHDGRPSADRFIEVIKDDYIH</sequence>
<evidence type="ECO:0000313" key="2">
    <source>
        <dbReference type="Proteomes" id="UP000011758"/>
    </source>
</evidence>
<reference evidence="1 2" key="1">
    <citation type="submission" date="2013-02" db="EMBL/GenBank/DDBJ databases">
        <title>The Genome Sequence of Lactobacillus catenaformis F0143.</title>
        <authorList>
            <consortium name="The Broad Institute Genome Sequencing Platform"/>
            <person name="Earl A."/>
            <person name="Ward D."/>
            <person name="Feldgarden M."/>
            <person name="Gevers D."/>
            <person name="Izard J."/>
            <person name="Blanton J.M."/>
            <person name="Mathney J."/>
            <person name="Dewhirst F.E."/>
            <person name="Young S.K."/>
            <person name="Zeng Q."/>
            <person name="Gargeya S."/>
            <person name="Fitzgerald M."/>
            <person name="Haas B."/>
            <person name="Abouelleil A."/>
            <person name="Alvarado L."/>
            <person name="Arachchi H.M."/>
            <person name="Berlin A."/>
            <person name="Chapman S.B."/>
            <person name="Gearin G."/>
            <person name="Goldberg J."/>
            <person name="Griggs A."/>
            <person name="Gujja S."/>
            <person name="Hansen M."/>
            <person name="Heiman D."/>
            <person name="Howarth C."/>
            <person name="Larimer J."/>
            <person name="Lui A."/>
            <person name="MacDonald P.J.P."/>
            <person name="McCowen C."/>
            <person name="Montmayeur A."/>
            <person name="Murphy C."/>
            <person name="Neiman D."/>
            <person name="Pearson M."/>
            <person name="Priest M."/>
            <person name="Roberts A."/>
            <person name="Saif S."/>
            <person name="Shea T."/>
            <person name="Sisk P."/>
            <person name="Stolte C."/>
            <person name="Sykes S."/>
            <person name="Wortman J."/>
            <person name="Nusbaum C."/>
            <person name="Birren B."/>
        </authorList>
    </citation>
    <scope>NUCLEOTIDE SEQUENCE [LARGE SCALE GENOMIC DNA]</scope>
    <source>
        <strain evidence="1 2">OT 569</strain>
    </source>
</reference>
<dbReference type="OrthoDB" id="1829127at2"/>
<evidence type="ECO:0000313" key="1">
    <source>
        <dbReference type="EMBL" id="EMD17352.1"/>
    </source>
</evidence>
<keyword evidence="2" id="KW-1185">Reference proteome</keyword>
<gene>
    <name evidence="1" type="ORF">HMPREF9943_00353</name>
</gene>
<dbReference type="EMBL" id="AGEJ01000007">
    <property type="protein sequence ID" value="EMD17352.1"/>
    <property type="molecule type" value="Genomic_DNA"/>
</dbReference>
<dbReference type="AlphaFoldDB" id="M2PAG0"/>
<dbReference type="eggNOG" id="COG1887">
    <property type="taxonomic scope" value="Bacteria"/>
</dbReference>
<dbReference type="SUPFAM" id="SSF53756">
    <property type="entry name" value="UDP-Glycosyltransferase/glycogen phosphorylase"/>
    <property type="match status" value="1"/>
</dbReference>
<dbReference type="Pfam" id="PF04464">
    <property type="entry name" value="Glyphos_transf"/>
    <property type="match status" value="1"/>
</dbReference>
<evidence type="ECO:0008006" key="3">
    <source>
        <dbReference type="Google" id="ProtNLM"/>
    </source>
</evidence>
<dbReference type="GO" id="GO:0047355">
    <property type="term" value="F:CDP-glycerol glycerophosphotransferase activity"/>
    <property type="evidence" value="ECO:0007669"/>
    <property type="project" value="InterPro"/>
</dbReference>